<keyword evidence="2" id="KW-0472">Membrane</keyword>
<evidence type="ECO:0000256" key="2">
    <source>
        <dbReference type="SAM" id="Phobius"/>
    </source>
</evidence>
<feature type="region of interest" description="Disordered" evidence="1">
    <location>
        <begin position="1"/>
        <end position="40"/>
    </location>
</feature>
<proteinExistence type="predicted"/>
<feature type="region of interest" description="Disordered" evidence="1">
    <location>
        <begin position="191"/>
        <end position="301"/>
    </location>
</feature>
<dbReference type="VEuPathDB" id="TrichDB:TVAGG3_0788200"/>
<dbReference type="AlphaFoldDB" id="A2GB37"/>
<gene>
    <name evidence="3" type="ORF">TVAG_507990</name>
</gene>
<organism evidence="3 4">
    <name type="scientific">Trichomonas vaginalis (strain ATCC PRA-98 / G3)</name>
    <dbReference type="NCBI Taxonomy" id="412133"/>
    <lineage>
        <taxon>Eukaryota</taxon>
        <taxon>Metamonada</taxon>
        <taxon>Parabasalia</taxon>
        <taxon>Trichomonadida</taxon>
        <taxon>Trichomonadidae</taxon>
        <taxon>Trichomonas</taxon>
    </lineage>
</organism>
<accession>A2GB37</accession>
<name>A2GB37_TRIV3</name>
<feature type="compositionally biased region" description="Low complexity" evidence="1">
    <location>
        <begin position="1"/>
        <end position="18"/>
    </location>
</feature>
<reference evidence="3" key="1">
    <citation type="submission" date="2006-10" db="EMBL/GenBank/DDBJ databases">
        <authorList>
            <person name="Amadeo P."/>
            <person name="Zhao Q."/>
            <person name="Wortman J."/>
            <person name="Fraser-Liggett C."/>
            <person name="Carlton J."/>
        </authorList>
    </citation>
    <scope>NUCLEOTIDE SEQUENCE</scope>
    <source>
        <strain evidence="3">G3</strain>
    </source>
</reference>
<dbReference type="RefSeq" id="XP_001298559.1">
    <property type="nucleotide sequence ID" value="XM_001298558.1"/>
</dbReference>
<evidence type="ECO:0000256" key="1">
    <source>
        <dbReference type="SAM" id="MobiDB-lite"/>
    </source>
</evidence>
<sequence length="696" mass="81925">MGPFGSDSSSTKSNSNDTSECDFTESEVTSPISPQKEEKKEEQMVSNMDFVTKTIESTKMEYKNFYFLIVLVFLVPWLVKLFMAVYLGYALTYEKMNEKYVLENISSLYSQLQHIPNIIFNKFDTKYNKNLEKLYNAKFKFIQKPDKNLTEKHQKSDKTRKEKFINNVEQNNTDLDKEEFDENSKILKGKSDKKLTKKHQKSDKNEKEKFVRKFEQNDLNLDKEEIEENSKNIKEKSDKNNESNNDKNLVKNSFEKDDLKNNENRKSDKNEDIFIENVKKSDKSENSKNDGNQKGENQKISRDDFIPTLRTEFYNINFTLGEREIEKYIHKLSLYYKEILPLSDNFDIIDLNIQTGMKSFIFILIFFYIIFAFGVYKMEYFYRIGYESLFHFPLRYLEDLLKERDEPPPQKFPTNCVLELVIGTATNLINNVSPNLYNLTGCYPLDVIGRKYDEIFPIIENRKRENSEENRTFHMNFRKSKNFIEERNVVGRITRVILYDKYDDKNDIVNLLSQHIPHEIAKIYCEEGNISCCESQGYFMVCKYNNTEYNSSIEQVFKSIHNIMQCYSTVHLIGIEGSILRFVFRGSDRSVPLFFIRDLLNISVCNHHLDNFVVFCGSISSEIVIRDEEPYVFSFVSSQSKSESASFYVCNRSILFVDDCLHLCEEFSGEIIEGNHSLRGFQIKFEDLENVVCNIY</sequence>
<evidence type="ECO:0000313" key="3">
    <source>
        <dbReference type="EMBL" id="EAX85629.1"/>
    </source>
</evidence>
<feature type="transmembrane region" description="Helical" evidence="2">
    <location>
        <begin position="65"/>
        <end position="89"/>
    </location>
</feature>
<dbReference type="KEGG" id="tva:4743271"/>
<feature type="transmembrane region" description="Helical" evidence="2">
    <location>
        <begin position="359"/>
        <end position="376"/>
    </location>
</feature>
<feature type="compositionally biased region" description="Basic and acidic residues" evidence="1">
    <location>
        <begin position="202"/>
        <end position="301"/>
    </location>
</feature>
<evidence type="ECO:0000313" key="4">
    <source>
        <dbReference type="Proteomes" id="UP000001542"/>
    </source>
</evidence>
<keyword evidence="2" id="KW-0812">Transmembrane</keyword>
<dbReference type="Proteomes" id="UP000001542">
    <property type="component" value="Unassembled WGS sequence"/>
</dbReference>
<dbReference type="VEuPathDB" id="TrichDB:TVAG_507990"/>
<reference evidence="3" key="2">
    <citation type="journal article" date="2007" name="Science">
        <title>Draft genome sequence of the sexually transmitted pathogen Trichomonas vaginalis.</title>
        <authorList>
            <person name="Carlton J.M."/>
            <person name="Hirt R.P."/>
            <person name="Silva J.C."/>
            <person name="Delcher A.L."/>
            <person name="Schatz M."/>
            <person name="Zhao Q."/>
            <person name="Wortman J.R."/>
            <person name="Bidwell S.L."/>
            <person name="Alsmark U.C.M."/>
            <person name="Besteiro S."/>
            <person name="Sicheritz-Ponten T."/>
            <person name="Noel C.J."/>
            <person name="Dacks J.B."/>
            <person name="Foster P.G."/>
            <person name="Simillion C."/>
            <person name="Van de Peer Y."/>
            <person name="Miranda-Saavedra D."/>
            <person name="Barton G.J."/>
            <person name="Westrop G.D."/>
            <person name="Mueller S."/>
            <person name="Dessi D."/>
            <person name="Fiori P.L."/>
            <person name="Ren Q."/>
            <person name="Paulsen I."/>
            <person name="Zhang H."/>
            <person name="Bastida-Corcuera F.D."/>
            <person name="Simoes-Barbosa A."/>
            <person name="Brown M.T."/>
            <person name="Hayes R.D."/>
            <person name="Mukherjee M."/>
            <person name="Okumura C.Y."/>
            <person name="Schneider R."/>
            <person name="Smith A.J."/>
            <person name="Vanacova S."/>
            <person name="Villalvazo M."/>
            <person name="Haas B.J."/>
            <person name="Pertea M."/>
            <person name="Feldblyum T.V."/>
            <person name="Utterback T.R."/>
            <person name="Shu C.L."/>
            <person name="Osoegawa K."/>
            <person name="de Jong P.J."/>
            <person name="Hrdy I."/>
            <person name="Horvathova L."/>
            <person name="Zubacova Z."/>
            <person name="Dolezal P."/>
            <person name="Malik S.B."/>
            <person name="Logsdon J.M. Jr."/>
            <person name="Henze K."/>
            <person name="Gupta A."/>
            <person name="Wang C.C."/>
            <person name="Dunne R.L."/>
            <person name="Upcroft J.A."/>
            <person name="Upcroft P."/>
            <person name="White O."/>
            <person name="Salzberg S.L."/>
            <person name="Tang P."/>
            <person name="Chiu C.-H."/>
            <person name="Lee Y.-S."/>
            <person name="Embley T.M."/>
            <person name="Coombs G.H."/>
            <person name="Mottram J.C."/>
            <person name="Tachezy J."/>
            <person name="Fraser-Liggett C.M."/>
            <person name="Johnson P.J."/>
        </authorList>
    </citation>
    <scope>NUCLEOTIDE SEQUENCE [LARGE SCALE GENOMIC DNA]</scope>
    <source>
        <strain evidence="3">G3</strain>
    </source>
</reference>
<dbReference type="InParanoid" id="A2GB37"/>
<keyword evidence="4" id="KW-1185">Reference proteome</keyword>
<dbReference type="EMBL" id="DS114878">
    <property type="protein sequence ID" value="EAX85629.1"/>
    <property type="molecule type" value="Genomic_DNA"/>
</dbReference>
<keyword evidence="2" id="KW-1133">Transmembrane helix</keyword>
<protein>
    <submittedName>
        <fullName evidence="3">Uncharacterized protein</fullName>
    </submittedName>
</protein>